<dbReference type="InterPro" id="IPR024929">
    <property type="entry name" value="GNL2_CP_dom"/>
</dbReference>
<dbReference type="InterPro" id="IPR050755">
    <property type="entry name" value="TRAFAC_YlqF/YawG_RiboMat"/>
</dbReference>
<dbReference type="InterPro" id="IPR006073">
    <property type="entry name" value="GTP-bd"/>
</dbReference>
<comment type="similarity">
    <text evidence="7">Belongs to the TRAFAC class YlqF/YawG GTPase family. NOG2 subfamily.</text>
</comment>
<dbReference type="Proteomes" id="UP000053257">
    <property type="component" value="Unassembled WGS sequence"/>
</dbReference>
<dbReference type="Gene3D" id="1.10.1580.10">
    <property type="match status" value="1"/>
</dbReference>
<dbReference type="SUPFAM" id="SSF52540">
    <property type="entry name" value="P-loop containing nucleoside triphosphate hydrolases"/>
    <property type="match status" value="1"/>
</dbReference>
<organism evidence="10 11">
    <name type="scientific">Phlebiopsis gigantea (strain 11061_1 CR5-6)</name>
    <name type="common">White-rot fungus</name>
    <name type="synonym">Peniophora gigantea</name>
    <dbReference type="NCBI Taxonomy" id="745531"/>
    <lineage>
        <taxon>Eukaryota</taxon>
        <taxon>Fungi</taxon>
        <taxon>Dikarya</taxon>
        <taxon>Basidiomycota</taxon>
        <taxon>Agaricomycotina</taxon>
        <taxon>Agaricomycetes</taxon>
        <taxon>Polyporales</taxon>
        <taxon>Phanerochaetaceae</taxon>
        <taxon>Phlebiopsis</taxon>
    </lineage>
</organism>
<dbReference type="GO" id="GO:0005525">
    <property type="term" value="F:GTP binding"/>
    <property type="evidence" value="ECO:0007669"/>
    <property type="project" value="UniProtKB-KW"/>
</dbReference>
<dbReference type="InterPro" id="IPR030378">
    <property type="entry name" value="G_CP_dom"/>
</dbReference>
<dbReference type="InterPro" id="IPR023179">
    <property type="entry name" value="GTP-bd_ortho_bundle_sf"/>
</dbReference>
<dbReference type="InterPro" id="IPR027417">
    <property type="entry name" value="P-loop_NTPase"/>
</dbReference>
<gene>
    <name evidence="10" type="ORF">PHLGIDRAFT_129697</name>
</gene>
<dbReference type="PRINTS" id="PR00326">
    <property type="entry name" value="GTP1OBG"/>
</dbReference>
<evidence type="ECO:0000313" key="11">
    <source>
        <dbReference type="Proteomes" id="UP000053257"/>
    </source>
</evidence>
<dbReference type="Pfam" id="PF08153">
    <property type="entry name" value="NGP1NT"/>
    <property type="match status" value="1"/>
</dbReference>
<evidence type="ECO:0000256" key="5">
    <source>
        <dbReference type="ARBA" id="ARBA00023134"/>
    </source>
</evidence>
<dbReference type="Gene3D" id="3.40.50.300">
    <property type="entry name" value="P-loop containing nucleotide triphosphate hydrolases"/>
    <property type="match status" value="1"/>
</dbReference>
<dbReference type="GO" id="GO:0005730">
    <property type="term" value="C:nucleolus"/>
    <property type="evidence" value="ECO:0007669"/>
    <property type="project" value="UniProtKB-SubCell"/>
</dbReference>
<feature type="compositionally biased region" description="Acidic residues" evidence="8">
    <location>
        <begin position="561"/>
        <end position="571"/>
    </location>
</feature>
<dbReference type="AlphaFoldDB" id="A0A0C3PF48"/>
<proteinExistence type="inferred from homology"/>
<keyword evidence="5 7" id="KW-0342">GTP-binding</keyword>
<dbReference type="PROSITE" id="PS51721">
    <property type="entry name" value="G_CP"/>
    <property type="match status" value="1"/>
</dbReference>
<accession>A0A0C3PF48</accession>
<evidence type="ECO:0000256" key="4">
    <source>
        <dbReference type="ARBA" id="ARBA00022741"/>
    </source>
</evidence>
<dbReference type="Pfam" id="PF01926">
    <property type="entry name" value="MMR_HSR1"/>
    <property type="match status" value="1"/>
</dbReference>
<dbReference type="FunFam" id="3.40.50.300:FF:000559">
    <property type="entry name" value="Nuclear/nucleolar GTPase 2"/>
    <property type="match status" value="1"/>
</dbReference>
<dbReference type="EMBL" id="KN840584">
    <property type="protein sequence ID" value="KIP04163.1"/>
    <property type="molecule type" value="Genomic_DNA"/>
</dbReference>
<reference evidence="10 11" key="1">
    <citation type="journal article" date="2014" name="PLoS Genet.">
        <title>Analysis of the Phlebiopsis gigantea genome, transcriptome and secretome provides insight into its pioneer colonization strategies of wood.</title>
        <authorList>
            <person name="Hori C."/>
            <person name="Ishida T."/>
            <person name="Igarashi K."/>
            <person name="Samejima M."/>
            <person name="Suzuki H."/>
            <person name="Master E."/>
            <person name="Ferreira P."/>
            <person name="Ruiz-Duenas F.J."/>
            <person name="Held B."/>
            <person name="Canessa P."/>
            <person name="Larrondo L.F."/>
            <person name="Schmoll M."/>
            <person name="Druzhinina I.S."/>
            <person name="Kubicek C.P."/>
            <person name="Gaskell J.A."/>
            <person name="Kersten P."/>
            <person name="St John F."/>
            <person name="Glasner J."/>
            <person name="Sabat G."/>
            <person name="Splinter BonDurant S."/>
            <person name="Syed K."/>
            <person name="Yadav J."/>
            <person name="Mgbeahuruike A.C."/>
            <person name="Kovalchuk A."/>
            <person name="Asiegbu F.O."/>
            <person name="Lackner G."/>
            <person name="Hoffmeister D."/>
            <person name="Rencoret J."/>
            <person name="Gutierrez A."/>
            <person name="Sun H."/>
            <person name="Lindquist E."/>
            <person name="Barry K."/>
            <person name="Riley R."/>
            <person name="Grigoriev I.V."/>
            <person name="Henrissat B."/>
            <person name="Kues U."/>
            <person name="Berka R.M."/>
            <person name="Martinez A.T."/>
            <person name="Covert S.F."/>
            <person name="Blanchette R.A."/>
            <person name="Cullen D."/>
        </authorList>
    </citation>
    <scope>NUCLEOTIDE SEQUENCE [LARGE SCALE GENOMIC DNA]</scope>
    <source>
        <strain evidence="10 11">11061_1 CR5-6</strain>
    </source>
</reference>
<feature type="domain" description="CP-type G" evidence="9">
    <location>
        <begin position="217"/>
        <end position="378"/>
    </location>
</feature>
<comment type="subcellular location">
    <subcellularLocation>
        <location evidence="2 7">Nucleus</location>
        <location evidence="2 7">Nucleolus</location>
    </subcellularLocation>
</comment>
<evidence type="ECO:0000256" key="1">
    <source>
        <dbReference type="ARBA" id="ARBA00003892"/>
    </source>
</evidence>
<keyword evidence="11" id="KW-1185">Reference proteome</keyword>
<feature type="region of interest" description="Disordered" evidence="8">
    <location>
        <begin position="1"/>
        <end position="25"/>
    </location>
</feature>
<feature type="region of interest" description="Disordered" evidence="8">
    <location>
        <begin position="488"/>
        <end position="511"/>
    </location>
</feature>
<dbReference type="OrthoDB" id="444945at2759"/>
<comment type="function">
    <text evidence="1 7">GTPase that associates with pre-60S ribosomal subunits in the nucleolus and is required for their nuclear export and maturation.</text>
</comment>
<feature type="region of interest" description="Disordered" evidence="8">
    <location>
        <begin position="600"/>
        <end position="663"/>
    </location>
</feature>
<evidence type="ECO:0000256" key="8">
    <source>
        <dbReference type="SAM" id="MobiDB-lite"/>
    </source>
</evidence>
<feature type="region of interest" description="Disordered" evidence="8">
    <location>
        <begin position="162"/>
        <end position="193"/>
    </location>
</feature>
<evidence type="ECO:0000313" key="10">
    <source>
        <dbReference type="EMBL" id="KIP04163.1"/>
    </source>
</evidence>
<protein>
    <recommendedName>
        <fullName evidence="3 7">Nucleolar GTP-binding protein 2</fullName>
    </recommendedName>
</protein>
<name>A0A0C3PF48_PHLG1</name>
<feature type="compositionally biased region" description="Low complexity" evidence="8">
    <location>
        <begin position="9"/>
        <end position="21"/>
    </location>
</feature>
<dbReference type="CDD" id="cd01858">
    <property type="entry name" value="NGP_1"/>
    <property type="match status" value="1"/>
</dbReference>
<evidence type="ECO:0000256" key="7">
    <source>
        <dbReference type="RuleBase" id="RU364023"/>
    </source>
</evidence>
<sequence length="663" mass="73139">MATSKKPASGSKARSSTSSVSLQKVKGENFYRNAKQVSRLKMLSGGKAVRDKDGKIIQAAAFQKGEDETKPGRVQPDRRWFGNTRVISQKALDHFRTSLSGKQHDPYSVLLRRNKLPMALLDDAQNPNTRKRSHIVETEPFQDTFGPKAQRKKPRLEVGTFEELSKAGNAAAEEAEAKATGNTESGEPVASTSTVEFPTYSDIIEPIYAKGTSRRIYGELYKVIDSSDIILHVLDARDPMGTLCESVLEFIRKEKAHKQVVLILNKCDLVPNWVTARYVQHLTPRYPTLAFHASPNHSFGKGSLIQLLRQFSQLHSDKKQISVGLIGYPNVGKSSVINTIKSSKVCTVAPVPGETKVWQYITLTKRIYLIDCPGIVPTSAKDSQTSTVLKGVVRVEALATPSEHIPSLMERVKPIYLSRTYGIPLPDSDDPSKAWDTETFLDKMARMKGRLLKGGEPDLDSVAKIVLTDWVRGRIPFFVPPPERSEELNKVEAKAGKKDVKGKAKAHEEEPARVPGVVQNFGSIMQKNSFVAEDIRPLGEDGVDVADEDAEGSVEGGSGQEDAEAEGEGGEELEADFAWNDVFKGDDLAEKALTVFSKLDSAEAEPASDEESETAPQKEARMKTNKRKVTNFYSSANVKNKNRDKAVKMKSLQKGISGRKRRT</sequence>
<dbReference type="PANTHER" id="PTHR11089:SF9">
    <property type="entry name" value="NUCLEOLAR GTP-BINDING PROTEIN 2"/>
    <property type="match status" value="1"/>
</dbReference>
<feature type="compositionally biased region" description="Acidic residues" evidence="8">
    <location>
        <begin position="602"/>
        <end position="613"/>
    </location>
</feature>
<dbReference type="HOGENOM" id="CLU_011106_4_1_1"/>
<dbReference type="InterPro" id="IPR012971">
    <property type="entry name" value="NOG2_N_dom"/>
</dbReference>
<evidence type="ECO:0000256" key="3">
    <source>
        <dbReference type="ARBA" id="ARBA00022127"/>
    </source>
</evidence>
<evidence type="ECO:0000256" key="6">
    <source>
        <dbReference type="ARBA" id="ARBA00023242"/>
    </source>
</evidence>
<evidence type="ECO:0000259" key="9">
    <source>
        <dbReference type="PROSITE" id="PS51721"/>
    </source>
</evidence>
<dbReference type="PANTHER" id="PTHR11089">
    <property type="entry name" value="GTP-BINDING PROTEIN-RELATED"/>
    <property type="match status" value="1"/>
</dbReference>
<keyword evidence="6 7" id="KW-0539">Nucleus</keyword>
<feature type="region of interest" description="Disordered" evidence="8">
    <location>
        <begin position="548"/>
        <end position="571"/>
    </location>
</feature>
<dbReference type="STRING" id="745531.A0A0C3PF48"/>
<feature type="compositionally biased region" description="Low complexity" evidence="8">
    <location>
        <begin position="166"/>
        <end position="184"/>
    </location>
</feature>
<keyword evidence="4 7" id="KW-0547">Nucleotide-binding</keyword>
<evidence type="ECO:0000256" key="2">
    <source>
        <dbReference type="ARBA" id="ARBA00004604"/>
    </source>
</evidence>